<proteinExistence type="predicted"/>
<dbReference type="AlphaFoldDB" id="A0A4U9CVS8"/>
<dbReference type="InterPro" id="IPR025234">
    <property type="entry name" value="YjzH-like"/>
</dbReference>
<gene>
    <name evidence="1" type="ORF">NCTC9185_01030</name>
</gene>
<evidence type="ECO:0000313" key="1">
    <source>
        <dbReference type="EMBL" id="VTN09147.1"/>
    </source>
</evidence>
<sequence>MKKECRVVLYKEGILGSMFFGEAKADPDKMSRFLNEYTMQGWEVKTMSVERRRTGLSGHGKPIFSYLNAPLIPLFARPLAARASY</sequence>
<dbReference type="Proteomes" id="UP000339249">
    <property type="component" value="Unassembled WGS sequence"/>
</dbReference>
<dbReference type="Pfam" id="PF13783">
    <property type="entry name" value="DUF4177"/>
    <property type="match status" value="1"/>
</dbReference>
<evidence type="ECO:0008006" key="3">
    <source>
        <dbReference type="Google" id="ProtNLM"/>
    </source>
</evidence>
<dbReference type="EMBL" id="CABDVU010000001">
    <property type="protein sequence ID" value="VTN09147.1"/>
    <property type="molecule type" value="Genomic_DNA"/>
</dbReference>
<name>A0A4U9CVS8_RAOTE</name>
<organism evidence="1 2">
    <name type="scientific">Raoultella terrigena</name>
    <name type="common">Klebsiella terrigena</name>
    <dbReference type="NCBI Taxonomy" id="577"/>
    <lineage>
        <taxon>Bacteria</taxon>
        <taxon>Pseudomonadati</taxon>
        <taxon>Pseudomonadota</taxon>
        <taxon>Gammaproteobacteria</taxon>
        <taxon>Enterobacterales</taxon>
        <taxon>Enterobacteriaceae</taxon>
        <taxon>Klebsiella/Raoultella group</taxon>
        <taxon>Raoultella</taxon>
    </lineage>
</organism>
<accession>A0A4U9CVS8</accession>
<evidence type="ECO:0000313" key="2">
    <source>
        <dbReference type="Proteomes" id="UP000339249"/>
    </source>
</evidence>
<reference evidence="1 2" key="1">
    <citation type="submission" date="2019-04" db="EMBL/GenBank/DDBJ databases">
        <authorList>
            <consortium name="Pathogen Informatics"/>
        </authorList>
    </citation>
    <scope>NUCLEOTIDE SEQUENCE [LARGE SCALE GENOMIC DNA]</scope>
    <source>
        <strain evidence="1 2">NCTC9185</strain>
    </source>
</reference>
<protein>
    <recommendedName>
        <fullName evidence="3">DUF4177 domain-containing protein</fullName>
    </recommendedName>
</protein>